<evidence type="ECO:0000313" key="4">
    <source>
        <dbReference type="EMBL" id="MEA5453922.1"/>
    </source>
</evidence>
<keyword evidence="2" id="KW-0812">Transmembrane</keyword>
<evidence type="ECO:0000259" key="3">
    <source>
        <dbReference type="Pfam" id="PF13845"/>
    </source>
</evidence>
<keyword evidence="2" id="KW-1133">Transmembrane helix</keyword>
<feature type="compositionally biased region" description="Basic residues" evidence="1">
    <location>
        <begin position="21"/>
        <end position="31"/>
    </location>
</feature>
<feature type="domain" description="Septum formation-related" evidence="3">
    <location>
        <begin position="84"/>
        <end position="180"/>
    </location>
</feature>
<comment type="caution">
    <text evidence="4">The sequence shown here is derived from an EMBL/GenBank/DDBJ whole genome shotgun (WGS) entry which is preliminary data.</text>
</comment>
<keyword evidence="5" id="KW-1185">Reference proteome</keyword>
<organism evidence="4 5">
    <name type="scientific">Sinomonas terricola</name>
    <dbReference type="NCBI Taxonomy" id="3110330"/>
    <lineage>
        <taxon>Bacteria</taxon>
        <taxon>Bacillati</taxon>
        <taxon>Actinomycetota</taxon>
        <taxon>Actinomycetes</taxon>
        <taxon>Micrococcales</taxon>
        <taxon>Micrococcaceae</taxon>
        <taxon>Sinomonas</taxon>
    </lineage>
</organism>
<sequence>MESAQGSHVPSDVAPQPTTRRQARAPQRRRPASLPTRILARWPHTPWGRVIAAGGAVVVVLVFWAMIASLTANHDGPAPAAEGTTYSAEYKVGDCFADFDSKAQANRVVSCTDAHSAQLVAIASYAASDSYPGKDALASRADELCRQTKLNLPQDTSSLKQSTGYPTQGGWGTGDRRVDCFVVSSKGNSLSASLLP</sequence>
<protein>
    <submittedName>
        <fullName evidence="4">Septum formation family protein</fullName>
    </submittedName>
</protein>
<dbReference type="RefSeq" id="WP_323277667.1">
    <property type="nucleotide sequence ID" value="NZ_JAYGGQ010000001.1"/>
</dbReference>
<accession>A0ABU5T2N3</accession>
<evidence type="ECO:0000256" key="2">
    <source>
        <dbReference type="SAM" id="Phobius"/>
    </source>
</evidence>
<dbReference type="EMBL" id="JAYGGQ010000001">
    <property type="protein sequence ID" value="MEA5453922.1"/>
    <property type="molecule type" value="Genomic_DNA"/>
</dbReference>
<name>A0ABU5T2N3_9MICC</name>
<reference evidence="4 5" key="1">
    <citation type="submission" date="2023-12" db="EMBL/GenBank/DDBJ databases">
        <title>Sinomonas terricola sp. nov, isolated from litchi orchard soil in Guangdong, PR China.</title>
        <authorList>
            <person name="Jiaxin W."/>
            <person name="Yang Z."/>
            <person name="Honghui Z."/>
        </authorList>
    </citation>
    <scope>NUCLEOTIDE SEQUENCE [LARGE SCALE GENOMIC DNA]</scope>
    <source>
        <strain evidence="4 5">JGH33</strain>
    </source>
</reference>
<feature type="transmembrane region" description="Helical" evidence="2">
    <location>
        <begin position="47"/>
        <end position="67"/>
    </location>
</feature>
<dbReference type="InterPro" id="IPR026004">
    <property type="entry name" value="Septum_form"/>
</dbReference>
<dbReference type="Pfam" id="PF13845">
    <property type="entry name" value="Septum_form"/>
    <property type="match status" value="1"/>
</dbReference>
<evidence type="ECO:0000256" key="1">
    <source>
        <dbReference type="SAM" id="MobiDB-lite"/>
    </source>
</evidence>
<proteinExistence type="predicted"/>
<dbReference type="Proteomes" id="UP001304769">
    <property type="component" value="Unassembled WGS sequence"/>
</dbReference>
<keyword evidence="2" id="KW-0472">Membrane</keyword>
<feature type="region of interest" description="Disordered" evidence="1">
    <location>
        <begin position="1"/>
        <end position="36"/>
    </location>
</feature>
<gene>
    <name evidence="4" type="ORF">SPF06_04225</name>
</gene>
<evidence type="ECO:0000313" key="5">
    <source>
        <dbReference type="Proteomes" id="UP001304769"/>
    </source>
</evidence>